<feature type="region of interest" description="Disordered" evidence="1">
    <location>
        <begin position="22"/>
        <end position="46"/>
    </location>
</feature>
<comment type="caution">
    <text evidence="3">The sequence shown here is derived from an EMBL/GenBank/DDBJ whole genome shotgun (WGS) entry which is preliminary data.</text>
</comment>
<keyword evidence="2" id="KW-0732">Signal</keyword>
<proteinExistence type="predicted"/>
<dbReference type="RefSeq" id="WP_163910662.1">
    <property type="nucleotide sequence ID" value="NZ_JAAGWD010000001.1"/>
</dbReference>
<evidence type="ECO:0000256" key="2">
    <source>
        <dbReference type="SAM" id="SignalP"/>
    </source>
</evidence>
<dbReference type="PROSITE" id="PS51257">
    <property type="entry name" value="PROKAR_LIPOPROTEIN"/>
    <property type="match status" value="1"/>
</dbReference>
<reference evidence="3 4" key="1">
    <citation type="submission" date="2020-02" db="EMBL/GenBank/DDBJ databases">
        <authorList>
            <person name="Kim M.K."/>
        </authorList>
    </citation>
    <scope>NUCLEOTIDE SEQUENCE [LARGE SCALE GENOMIC DNA]</scope>
    <source>
        <strain evidence="3 4">BT327</strain>
    </source>
</reference>
<gene>
    <name evidence="3" type="ORF">GXP69_00020</name>
</gene>
<sequence length="213" mass="23885">MKTKLLQLLSLAALLSCHSPNAQVENQDGHSPDAGKDVMREATSSPVDQAPRIAENEEYLDWNSVRINGKLPLTTSVKNIEGILGKADSVVSIDWNNTCSSGYRSAASKNAYFKGVEFEQFGDSLNFIQVNFSKEHNVFLQRGNLKLNHATTLEEVEKHFPNAVKDISKSYYIIDGKETDAVNLPPSKELTDRQWILMFQDGKLIRIDNWLPC</sequence>
<evidence type="ECO:0000256" key="1">
    <source>
        <dbReference type="SAM" id="MobiDB-lite"/>
    </source>
</evidence>
<dbReference type="Proteomes" id="UP000474777">
    <property type="component" value="Unassembled WGS sequence"/>
</dbReference>
<evidence type="ECO:0000313" key="4">
    <source>
        <dbReference type="Proteomes" id="UP000474777"/>
    </source>
</evidence>
<feature type="compositionally biased region" description="Basic and acidic residues" evidence="1">
    <location>
        <begin position="27"/>
        <end position="40"/>
    </location>
</feature>
<protein>
    <submittedName>
        <fullName evidence="3">Uncharacterized protein</fullName>
    </submittedName>
</protein>
<dbReference type="AlphaFoldDB" id="A0A6B3LRE5"/>
<evidence type="ECO:0000313" key="3">
    <source>
        <dbReference type="EMBL" id="NEM96064.1"/>
    </source>
</evidence>
<feature type="signal peptide" evidence="2">
    <location>
        <begin position="1"/>
        <end position="22"/>
    </location>
</feature>
<accession>A0A6B3LRE5</accession>
<name>A0A6B3LRE5_9BACT</name>
<organism evidence="3 4">
    <name type="scientific">Pontibacter burrus</name>
    <dbReference type="NCBI Taxonomy" id="2704466"/>
    <lineage>
        <taxon>Bacteria</taxon>
        <taxon>Pseudomonadati</taxon>
        <taxon>Bacteroidota</taxon>
        <taxon>Cytophagia</taxon>
        <taxon>Cytophagales</taxon>
        <taxon>Hymenobacteraceae</taxon>
        <taxon>Pontibacter</taxon>
    </lineage>
</organism>
<dbReference type="EMBL" id="JAAGWD010000001">
    <property type="protein sequence ID" value="NEM96064.1"/>
    <property type="molecule type" value="Genomic_DNA"/>
</dbReference>
<feature type="chain" id="PRO_5025689470" evidence="2">
    <location>
        <begin position="23"/>
        <end position="213"/>
    </location>
</feature>
<keyword evidence="4" id="KW-1185">Reference proteome</keyword>